<evidence type="ECO:0000313" key="1">
    <source>
        <dbReference type="EMBL" id="CAP01914.1"/>
    </source>
</evidence>
<proteinExistence type="predicted"/>
<name>B0VTJ9_ACIBS</name>
<reference evidence="1 2" key="1">
    <citation type="journal article" date="2008" name="PLoS ONE">
        <title>Comparative analysis of Acinetobacters: three genomes for three lifestyles.</title>
        <authorList>
            <person name="Vallenet D."/>
            <person name="Nordmann P."/>
            <person name="Barbe V."/>
            <person name="Poirel L."/>
            <person name="Mangenot S."/>
            <person name="Bataille E."/>
            <person name="Dossat C."/>
            <person name="Gas S."/>
            <person name="Kreimeyer A."/>
            <person name="Lenoble P."/>
            <person name="Oztas S."/>
            <person name="Poulain J."/>
            <person name="Segurens B."/>
            <person name="Robert C."/>
            <person name="Abergel C."/>
            <person name="Claverie J.M."/>
            <person name="Raoult D."/>
            <person name="Medigue C."/>
            <person name="Weissenbach J."/>
            <person name="Cruveiller S."/>
        </authorList>
    </citation>
    <scope>NUCLEOTIDE SEQUENCE [LARGE SCALE GENOMIC DNA]</scope>
    <source>
        <strain evidence="1 2">SDF</strain>
    </source>
</reference>
<gene>
    <name evidence="1" type="ordered locus">ABSDF2607</name>
</gene>
<dbReference type="KEGG" id="abm:ABSDF2607"/>
<dbReference type="HOGENOM" id="CLU_2566085_0_0_6"/>
<protein>
    <submittedName>
        <fullName evidence="1">Uncharacterized protein</fullName>
    </submittedName>
</protein>
<dbReference type="EMBL" id="CU468230">
    <property type="protein sequence ID" value="CAP01914.1"/>
    <property type="molecule type" value="Genomic_DNA"/>
</dbReference>
<dbReference type="BioCyc" id="ABAU509170:GCL9-2140-MONOMER"/>
<accession>B0VTJ9</accession>
<dbReference type="AlphaFoldDB" id="B0VTJ9"/>
<evidence type="ECO:0000313" key="2">
    <source>
        <dbReference type="Proteomes" id="UP000001741"/>
    </source>
</evidence>
<organism evidence="1 2">
    <name type="scientific">Acinetobacter baumannii (strain SDF)</name>
    <dbReference type="NCBI Taxonomy" id="509170"/>
    <lineage>
        <taxon>Bacteria</taxon>
        <taxon>Pseudomonadati</taxon>
        <taxon>Pseudomonadota</taxon>
        <taxon>Gammaproteobacteria</taxon>
        <taxon>Moraxellales</taxon>
        <taxon>Moraxellaceae</taxon>
        <taxon>Acinetobacter</taxon>
        <taxon>Acinetobacter calcoaceticus/baumannii complex</taxon>
    </lineage>
</organism>
<sequence length="74" mass="8724">MMETKYDWSEAPKEVQFIAQDSNGDIFGFDVPPVPMTYGKWLPANEYLHFFGNKPRRTISDWELSLEQRPVEKN</sequence>
<dbReference type="Proteomes" id="UP000001741">
    <property type="component" value="Chromosome"/>
</dbReference>